<accession>Q1Q388</accession>
<organism evidence="1">
    <name type="scientific">Kuenenia stuttgartiensis</name>
    <dbReference type="NCBI Taxonomy" id="174633"/>
    <lineage>
        <taxon>Bacteria</taxon>
        <taxon>Pseudomonadati</taxon>
        <taxon>Planctomycetota</taxon>
        <taxon>Candidatus Brocadiia</taxon>
        <taxon>Candidatus Brocadiales</taxon>
        <taxon>Candidatus Brocadiaceae</taxon>
        <taxon>Candidatus Kuenenia</taxon>
    </lineage>
</organism>
<sequence length="60" mass="7268">MSKYKGFAWLPLTLQLIKCMVYSEAFYFPFDKFDLLKVESRKSFVHQTALLFIITMFDYR</sequence>
<dbReference type="EMBL" id="CP049055">
    <property type="protein sequence ID" value="QII11578.1"/>
    <property type="molecule type" value="Genomic_DNA"/>
</dbReference>
<reference evidence="2 3" key="3">
    <citation type="submission" date="2020-02" db="EMBL/GenBank/DDBJ databases">
        <title>Newly sequenced genome of strain CSTR1 showed variability in Candidatus Kuenenia stuttgartiensis genomes.</title>
        <authorList>
            <person name="Ding C."/>
            <person name="Adrian L."/>
        </authorList>
    </citation>
    <scope>NUCLEOTIDE SEQUENCE [LARGE SCALE GENOMIC DNA]</scope>
    <source>
        <strain evidence="2 3">CSTR1</strain>
    </source>
</reference>
<evidence type="ECO:0000313" key="1">
    <source>
        <dbReference type="EMBL" id="CAJ74479.1"/>
    </source>
</evidence>
<reference evidence="1" key="1">
    <citation type="journal article" date="2006" name="Nature">
        <title>Deciphering the evolution and metabolism of an anammox bacterium from a community genome.</title>
        <authorList>
            <person name="Strous M."/>
            <person name="Pelletier E."/>
            <person name="Mangenot S."/>
            <person name="Rattei T."/>
            <person name="Lehner A."/>
            <person name="Taylor M.W."/>
            <person name="Horn M."/>
            <person name="Daims H."/>
            <person name="Bartol-Mavel D."/>
            <person name="Wincker P."/>
            <person name="Barbe V."/>
            <person name="Fonknechten N."/>
            <person name="Vallenet D."/>
            <person name="Segurens B."/>
            <person name="Schenowitz-Truong C."/>
            <person name="Medigue C."/>
            <person name="Collingro A."/>
            <person name="Snel B."/>
            <person name="Dutilh B.E."/>
            <person name="OpDenCamp H.J.M."/>
            <person name="vanDerDrift C."/>
            <person name="Cirpus I."/>
            <person name="vanDePas-Schoonen K.T."/>
            <person name="Harhangi H.R."/>
            <person name="vanNiftrik L."/>
            <person name="Schmid M."/>
            <person name="Keltjens J."/>
            <person name="vanDeVossenberg J."/>
            <person name="Kartal B."/>
            <person name="Meier H."/>
            <person name="Frishman D."/>
            <person name="Huynen M.A."/>
            <person name="Mewes H."/>
            <person name="Weissenbach J."/>
            <person name="Jetten M.S.M."/>
            <person name="Wagner M."/>
            <person name="LePaslier D."/>
        </authorList>
    </citation>
    <scope>NUCLEOTIDE SEQUENCE</scope>
</reference>
<protein>
    <submittedName>
        <fullName evidence="1">Uncharacterized protein</fullName>
    </submittedName>
</protein>
<proteinExistence type="predicted"/>
<dbReference type="AlphaFoldDB" id="Q1Q388"/>
<reference evidence="1" key="2">
    <citation type="submission" date="2006-01" db="EMBL/GenBank/DDBJ databases">
        <authorList>
            <person name="Genoscope"/>
        </authorList>
    </citation>
    <scope>NUCLEOTIDE SEQUENCE</scope>
</reference>
<evidence type="ECO:0000313" key="3">
    <source>
        <dbReference type="Proteomes" id="UP000501926"/>
    </source>
</evidence>
<evidence type="ECO:0000313" key="2">
    <source>
        <dbReference type="EMBL" id="QII11578.1"/>
    </source>
</evidence>
<dbReference type="Proteomes" id="UP000501926">
    <property type="component" value="Chromosome"/>
</dbReference>
<dbReference type="EMBL" id="CT573071">
    <property type="protein sequence ID" value="CAJ74479.1"/>
    <property type="molecule type" value="Genomic_DNA"/>
</dbReference>
<name>Q1Q388_KUEST</name>
<gene>
    <name evidence="2" type="ORF">KsCSTR_21990</name>
    <name evidence="1" type="ORF">kuste3716</name>
</gene>